<proteinExistence type="predicted"/>
<keyword evidence="1" id="KW-1133">Transmembrane helix</keyword>
<evidence type="ECO:0000256" key="1">
    <source>
        <dbReference type="SAM" id="Phobius"/>
    </source>
</evidence>
<evidence type="ECO:0000313" key="3">
    <source>
        <dbReference type="Proteomes" id="UP000028838"/>
    </source>
</evidence>
<feature type="transmembrane region" description="Helical" evidence="1">
    <location>
        <begin position="7"/>
        <end position="33"/>
    </location>
</feature>
<sequence length="175" mass="20368">MYIYVYVYAYICICTYMYVHIYVYICVYIYIYIYAVTHFVLGYECFVELEVLSLSLRILRLHPHGLLLSLPRALESAPGVPTALWRILEFSSRTLSRKMDVFPAFSFGRESESKEKMTHLKERGKKGNEQILFQFSLPRVASTLGELPTTTLLLLRIPNQMPTDKETLGEPHRSQ</sequence>
<dbReference type="VEuPathDB" id="ToxoDB:TGFOU_265160"/>
<organism evidence="2 3">
    <name type="scientific">Toxoplasma gondii FOU</name>
    <dbReference type="NCBI Taxonomy" id="943167"/>
    <lineage>
        <taxon>Eukaryota</taxon>
        <taxon>Sar</taxon>
        <taxon>Alveolata</taxon>
        <taxon>Apicomplexa</taxon>
        <taxon>Conoidasida</taxon>
        <taxon>Coccidia</taxon>
        <taxon>Eucoccidiorida</taxon>
        <taxon>Eimeriorina</taxon>
        <taxon>Sarcocystidae</taxon>
        <taxon>Toxoplasma</taxon>
    </lineage>
</organism>
<keyword evidence="1 2" id="KW-0812">Transmembrane</keyword>
<dbReference type="EMBL" id="AEYH02002176">
    <property type="protein sequence ID" value="KFG42213.1"/>
    <property type="molecule type" value="Genomic_DNA"/>
</dbReference>
<name>A0A086KCU5_TOXGO</name>
<evidence type="ECO:0000313" key="2">
    <source>
        <dbReference type="EMBL" id="KFG42213.1"/>
    </source>
</evidence>
<reference evidence="2 3" key="1">
    <citation type="submission" date="2014-07" db="EMBL/GenBank/DDBJ databases">
        <authorList>
            <person name="Sibley D."/>
            <person name="Venepally P."/>
            <person name="Karamycheva S."/>
            <person name="Hadjithomas M."/>
            <person name="Khan A."/>
            <person name="Brunk B."/>
            <person name="Roos D."/>
            <person name="Caler E."/>
            <person name="Lorenzi H."/>
        </authorList>
    </citation>
    <scope>NUCLEOTIDE SEQUENCE [LARGE SCALE GENOMIC DNA]</scope>
    <source>
        <strain evidence="2 3">FOU</strain>
    </source>
</reference>
<dbReference type="AlphaFoldDB" id="A0A086KCU5"/>
<protein>
    <submittedName>
        <fullName evidence="2">Putative transmembrane protein</fullName>
    </submittedName>
</protein>
<accession>A0A086KCU5</accession>
<dbReference type="Proteomes" id="UP000028838">
    <property type="component" value="Unassembled WGS sequence"/>
</dbReference>
<gene>
    <name evidence="2" type="ORF">TGFOU_265160</name>
</gene>
<comment type="caution">
    <text evidence="2">The sequence shown here is derived from an EMBL/GenBank/DDBJ whole genome shotgun (WGS) entry which is preliminary data.</text>
</comment>
<keyword evidence="1" id="KW-0472">Membrane</keyword>